<feature type="transmembrane region" description="Helical" evidence="2">
    <location>
        <begin position="30"/>
        <end position="53"/>
    </location>
</feature>
<gene>
    <name evidence="3" type="ORF">OESDEN_06020</name>
</gene>
<keyword evidence="4" id="KW-1185">Reference proteome</keyword>
<keyword evidence="2" id="KW-1133">Transmembrane helix</keyword>
<evidence type="ECO:0000256" key="2">
    <source>
        <dbReference type="SAM" id="Phobius"/>
    </source>
</evidence>
<feature type="region of interest" description="Disordered" evidence="1">
    <location>
        <begin position="54"/>
        <end position="73"/>
    </location>
</feature>
<name>A0A0B1T919_OESDE</name>
<keyword evidence="2" id="KW-0812">Transmembrane</keyword>
<sequence>MKPLRLRVNPALAHPLRHRLPKRKIKQRKLYSFICLNTFILIVPLVGVAYSSLFQNQPSPQPSPPARVSKTSLLAAPSSDEIKAVVHAAKTKSVYHATGVPLKPTRRRAAPPDSAVLTALRRAMNRDRQIRA</sequence>
<evidence type="ECO:0000313" key="4">
    <source>
        <dbReference type="Proteomes" id="UP000053660"/>
    </source>
</evidence>
<evidence type="ECO:0008006" key="5">
    <source>
        <dbReference type="Google" id="ProtNLM"/>
    </source>
</evidence>
<organism evidence="3 4">
    <name type="scientific">Oesophagostomum dentatum</name>
    <name type="common">Nodular worm</name>
    <dbReference type="NCBI Taxonomy" id="61180"/>
    <lineage>
        <taxon>Eukaryota</taxon>
        <taxon>Metazoa</taxon>
        <taxon>Ecdysozoa</taxon>
        <taxon>Nematoda</taxon>
        <taxon>Chromadorea</taxon>
        <taxon>Rhabditida</taxon>
        <taxon>Rhabditina</taxon>
        <taxon>Rhabditomorpha</taxon>
        <taxon>Strongyloidea</taxon>
        <taxon>Strongylidae</taxon>
        <taxon>Oesophagostomum</taxon>
    </lineage>
</organism>
<accession>A0A0B1T919</accession>
<evidence type="ECO:0000256" key="1">
    <source>
        <dbReference type="SAM" id="MobiDB-lite"/>
    </source>
</evidence>
<dbReference type="AlphaFoldDB" id="A0A0B1T919"/>
<evidence type="ECO:0000313" key="3">
    <source>
        <dbReference type="EMBL" id="KHJ94058.1"/>
    </source>
</evidence>
<keyword evidence="2" id="KW-0472">Membrane</keyword>
<protein>
    <recommendedName>
        <fullName evidence="5">Transmembrane protein</fullName>
    </recommendedName>
</protein>
<dbReference type="EMBL" id="KN550486">
    <property type="protein sequence ID" value="KHJ94058.1"/>
    <property type="molecule type" value="Genomic_DNA"/>
</dbReference>
<reference evidence="3 4" key="1">
    <citation type="submission" date="2014-03" db="EMBL/GenBank/DDBJ databases">
        <title>Draft genome of the hookworm Oesophagostomum dentatum.</title>
        <authorList>
            <person name="Mitreva M."/>
        </authorList>
    </citation>
    <scope>NUCLEOTIDE SEQUENCE [LARGE SCALE GENOMIC DNA]</scope>
    <source>
        <strain evidence="3 4">OD-Hann</strain>
    </source>
</reference>
<proteinExistence type="predicted"/>
<dbReference type="Proteomes" id="UP000053660">
    <property type="component" value="Unassembled WGS sequence"/>
</dbReference>